<sequence length="450" mass="49338">MLSAGTLGSMMHPSDRIFPGVRVAAEPYIAQLEAAILLIPWLLACICLLTTFIIIAKCATNRCHSPPEHASQATAATVTIQKRRTVLEVAAAKTRLWTSPASRRPQRKRRTVAAEPFEQDFTYPAKRLQAKLHSGDGMATDTRCPPDLLKERLPSNVSGGICFSGISKHALQNRPVCTPIYFACGRAPTARFVAAGSDCAQRWAPNALEITDPALRYLASVSKHTYAAYHVFPAPWPWHSASQLVRLQGMRTSSILTSLLLHMFSEGAAIYVSSFPLCHTVHDLAIHRHTLDDAILTIIVMKISDSSSGPSSVSHAIILAPSPVEHYPTSGGDEKRAGSEEQRKPRKRGGHKSAARRARERAMQSPLMSVITSDDDTEQVIINDEEGEDLSRRKPRRRGGQKANTRRLRERAERSLLTTSVASVEDISSRCVSERGSSNVPRKGCSVSEI</sequence>
<dbReference type="InParanoid" id="A0A165E4N2"/>
<dbReference type="Proteomes" id="UP000076871">
    <property type="component" value="Unassembled WGS sequence"/>
</dbReference>
<dbReference type="RefSeq" id="XP_040763971.1">
    <property type="nucleotide sequence ID" value="XM_040911593.1"/>
</dbReference>
<organism evidence="3 4">
    <name type="scientific">Laetiporus sulphureus 93-53</name>
    <dbReference type="NCBI Taxonomy" id="1314785"/>
    <lineage>
        <taxon>Eukaryota</taxon>
        <taxon>Fungi</taxon>
        <taxon>Dikarya</taxon>
        <taxon>Basidiomycota</taxon>
        <taxon>Agaricomycotina</taxon>
        <taxon>Agaricomycetes</taxon>
        <taxon>Polyporales</taxon>
        <taxon>Laetiporus</taxon>
    </lineage>
</organism>
<feature type="compositionally biased region" description="Basic and acidic residues" evidence="1">
    <location>
        <begin position="332"/>
        <end position="343"/>
    </location>
</feature>
<name>A0A165E4N2_9APHY</name>
<evidence type="ECO:0000313" key="3">
    <source>
        <dbReference type="EMBL" id="KZT06231.1"/>
    </source>
</evidence>
<keyword evidence="4" id="KW-1185">Reference proteome</keyword>
<protein>
    <submittedName>
        <fullName evidence="3">Uncharacterized protein</fullName>
    </submittedName>
</protein>
<keyword evidence="2" id="KW-0812">Transmembrane</keyword>
<reference evidence="3 4" key="1">
    <citation type="journal article" date="2016" name="Mol. Biol. Evol.">
        <title>Comparative Genomics of Early-Diverging Mushroom-Forming Fungi Provides Insights into the Origins of Lignocellulose Decay Capabilities.</title>
        <authorList>
            <person name="Nagy L.G."/>
            <person name="Riley R."/>
            <person name="Tritt A."/>
            <person name="Adam C."/>
            <person name="Daum C."/>
            <person name="Floudas D."/>
            <person name="Sun H."/>
            <person name="Yadav J.S."/>
            <person name="Pangilinan J."/>
            <person name="Larsson K.H."/>
            <person name="Matsuura K."/>
            <person name="Barry K."/>
            <person name="Labutti K."/>
            <person name="Kuo R."/>
            <person name="Ohm R.A."/>
            <person name="Bhattacharya S.S."/>
            <person name="Shirouzu T."/>
            <person name="Yoshinaga Y."/>
            <person name="Martin F.M."/>
            <person name="Grigoriev I.V."/>
            <person name="Hibbett D.S."/>
        </authorList>
    </citation>
    <scope>NUCLEOTIDE SEQUENCE [LARGE SCALE GENOMIC DNA]</scope>
    <source>
        <strain evidence="3 4">93-53</strain>
    </source>
</reference>
<accession>A0A165E4N2</accession>
<dbReference type="GeneID" id="63828621"/>
<dbReference type="AlphaFoldDB" id="A0A165E4N2"/>
<feature type="region of interest" description="Disordered" evidence="1">
    <location>
        <begin position="323"/>
        <end position="450"/>
    </location>
</feature>
<keyword evidence="2" id="KW-1133">Transmembrane helix</keyword>
<feature type="compositionally biased region" description="Acidic residues" evidence="1">
    <location>
        <begin position="373"/>
        <end position="388"/>
    </location>
</feature>
<gene>
    <name evidence="3" type="ORF">LAESUDRAFT_750066</name>
</gene>
<feature type="transmembrane region" description="Helical" evidence="2">
    <location>
        <begin position="35"/>
        <end position="56"/>
    </location>
</feature>
<evidence type="ECO:0000313" key="4">
    <source>
        <dbReference type="Proteomes" id="UP000076871"/>
    </source>
</evidence>
<feature type="compositionally biased region" description="Basic residues" evidence="1">
    <location>
        <begin position="393"/>
        <end position="409"/>
    </location>
</feature>
<feature type="compositionally biased region" description="Basic residues" evidence="1">
    <location>
        <begin position="344"/>
        <end position="359"/>
    </location>
</feature>
<evidence type="ECO:0000256" key="1">
    <source>
        <dbReference type="SAM" id="MobiDB-lite"/>
    </source>
</evidence>
<evidence type="ECO:0000256" key="2">
    <source>
        <dbReference type="SAM" id="Phobius"/>
    </source>
</evidence>
<dbReference type="EMBL" id="KV427625">
    <property type="protein sequence ID" value="KZT06231.1"/>
    <property type="molecule type" value="Genomic_DNA"/>
</dbReference>
<proteinExistence type="predicted"/>
<keyword evidence="2" id="KW-0472">Membrane</keyword>